<keyword evidence="3" id="KW-0472">Membrane</keyword>
<dbReference type="InterPro" id="IPR013783">
    <property type="entry name" value="Ig-like_fold"/>
</dbReference>
<keyword evidence="4" id="KW-1015">Disulfide bond</keyword>
<dbReference type="PANTHER" id="PTHR16675">
    <property type="entry name" value="MHC CLASS I-RELATED"/>
    <property type="match status" value="1"/>
</dbReference>
<feature type="region of interest" description="Disordered" evidence="6">
    <location>
        <begin position="155"/>
        <end position="177"/>
    </location>
</feature>
<gene>
    <name evidence="8" type="ORF">PECUL_23A056164</name>
</gene>
<keyword evidence="2" id="KW-0732">Signal</keyword>
<dbReference type="FunFam" id="2.60.40.10:FF:000204">
    <property type="entry name" value="Major histocompatibility complex, class I-related protein"/>
    <property type="match status" value="1"/>
</dbReference>
<accession>A0AAD1TMM8</accession>
<dbReference type="InterPro" id="IPR050208">
    <property type="entry name" value="MHC_class-I_related"/>
</dbReference>
<evidence type="ECO:0000313" key="9">
    <source>
        <dbReference type="Proteomes" id="UP001295444"/>
    </source>
</evidence>
<dbReference type="InterPro" id="IPR003597">
    <property type="entry name" value="Ig_C1-set"/>
</dbReference>
<dbReference type="Proteomes" id="UP001295444">
    <property type="component" value="Unassembled WGS sequence"/>
</dbReference>
<sequence>MGVCPEVKVSSQQSDGVTKLHCQVYGFYPRDVDVNWKRGGTEIPSDEAKQVLPNTDGTYQITVTVEVLPEEVEIYSCHVDHSSLNETLIVNPDVWPLRYGQTGDREPSKRIPLAAFSALQSNSTLGSNCIYKGPRCRSQRPQMWAGIWDSAQRHATARHGTARHGTARHGTARHGTA</sequence>
<dbReference type="Gene3D" id="2.60.40.10">
    <property type="entry name" value="Immunoglobulins"/>
    <property type="match status" value="1"/>
</dbReference>
<dbReference type="PROSITE" id="PS00290">
    <property type="entry name" value="IG_MHC"/>
    <property type="match status" value="1"/>
</dbReference>
<evidence type="ECO:0000256" key="3">
    <source>
        <dbReference type="ARBA" id="ARBA00023136"/>
    </source>
</evidence>
<dbReference type="GO" id="GO:0005615">
    <property type="term" value="C:extracellular space"/>
    <property type="evidence" value="ECO:0007669"/>
    <property type="project" value="TreeGrafter"/>
</dbReference>
<evidence type="ECO:0000313" key="8">
    <source>
        <dbReference type="EMBL" id="CAH2329804.1"/>
    </source>
</evidence>
<feature type="domain" description="Ig-like" evidence="7">
    <location>
        <begin position="5"/>
        <end position="91"/>
    </location>
</feature>
<dbReference type="InterPro" id="IPR003006">
    <property type="entry name" value="Ig/MHC_CS"/>
</dbReference>
<dbReference type="SUPFAM" id="SSF48726">
    <property type="entry name" value="Immunoglobulin"/>
    <property type="match status" value="1"/>
</dbReference>
<comment type="caution">
    <text evidence="8">The sequence shown here is derived from an EMBL/GenBank/DDBJ whole genome shotgun (WGS) entry which is preliminary data.</text>
</comment>
<evidence type="ECO:0000256" key="5">
    <source>
        <dbReference type="ARBA" id="ARBA00023180"/>
    </source>
</evidence>
<comment type="subcellular location">
    <subcellularLocation>
        <location evidence="1">Membrane</location>
    </subcellularLocation>
</comment>
<dbReference type="SMART" id="SM00407">
    <property type="entry name" value="IGc1"/>
    <property type="match status" value="1"/>
</dbReference>
<evidence type="ECO:0000256" key="2">
    <source>
        <dbReference type="ARBA" id="ARBA00022729"/>
    </source>
</evidence>
<keyword evidence="5" id="KW-0325">Glycoprotein</keyword>
<dbReference type="InterPro" id="IPR007110">
    <property type="entry name" value="Ig-like_dom"/>
</dbReference>
<keyword evidence="9" id="KW-1185">Reference proteome</keyword>
<dbReference type="InterPro" id="IPR036179">
    <property type="entry name" value="Ig-like_dom_sf"/>
</dbReference>
<organism evidence="8 9">
    <name type="scientific">Pelobates cultripes</name>
    <name type="common">Western spadefoot toad</name>
    <dbReference type="NCBI Taxonomy" id="61616"/>
    <lineage>
        <taxon>Eukaryota</taxon>
        <taxon>Metazoa</taxon>
        <taxon>Chordata</taxon>
        <taxon>Craniata</taxon>
        <taxon>Vertebrata</taxon>
        <taxon>Euteleostomi</taxon>
        <taxon>Amphibia</taxon>
        <taxon>Batrachia</taxon>
        <taxon>Anura</taxon>
        <taxon>Pelobatoidea</taxon>
        <taxon>Pelobatidae</taxon>
        <taxon>Pelobates</taxon>
    </lineage>
</organism>
<feature type="non-terminal residue" evidence="8">
    <location>
        <position position="177"/>
    </location>
</feature>
<dbReference type="Pfam" id="PF07654">
    <property type="entry name" value="C1-set"/>
    <property type="match status" value="1"/>
</dbReference>
<dbReference type="PANTHER" id="PTHR16675:SF235">
    <property type="entry name" value="SHKT DOMAIN-CONTAINING PROTEIN"/>
    <property type="match status" value="1"/>
</dbReference>
<dbReference type="GO" id="GO:0009897">
    <property type="term" value="C:external side of plasma membrane"/>
    <property type="evidence" value="ECO:0007669"/>
    <property type="project" value="TreeGrafter"/>
</dbReference>
<protein>
    <submittedName>
        <fullName evidence="8">Major histocompatibility complex class I-related gene -like</fullName>
    </submittedName>
</protein>
<evidence type="ECO:0000256" key="6">
    <source>
        <dbReference type="SAM" id="MobiDB-lite"/>
    </source>
</evidence>
<dbReference type="GO" id="GO:0006955">
    <property type="term" value="P:immune response"/>
    <property type="evidence" value="ECO:0007669"/>
    <property type="project" value="TreeGrafter"/>
</dbReference>
<dbReference type="PROSITE" id="PS50835">
    <property type="entry name" value="IG_LIKE"/>
    <property type="match status" value="1"/>
</dbReference>
<evidence type="ECO:0000259" key="7">
    <source>
        <dbReference type="PROSITE" id="PS50835"/>
    </source>
</evidence>
<dbReference type="AlphaFoldDB" id="A0AAD1TMM8"/>
<evidence type="ECO:0000256" key="4">
    <source>
        <dbReference type="ARBA" id="ARBA00023157"/>
    </source>
</evidence>
<name>A0AAD1TMM8_PELCU</name>
<evidence type="ECO:0000256" key="1">
    <source>
        <dbReference type="ARBA" id="ARBA00004370"/>
    </source>
</evidence>
<proteinExistence type="predicted"/>
<reference evidence="8" key="1">
    <citation type="submission" date="2022-03" db="EMBL/GenBank/DDBJ databases">
        <authorList>
            <person name="Alioto T."/>
            <person name="Alioto T."/>
            <person name="Gomez Garrido J."/>
        </authorList>
    </citation>
    <scope>NUCLEOTIDE SEQUENCE</scope>
</reference>
<dbReference type="EMBL" id="CAKOES020000056">
    <property type="protein sequence ID" value="CAH2329804.1"/>
    <property type="molecule type" value="Genomic_DNA"/>
</dbReference>